<proteinExistence type="predicted"/>
<organism evidence="1 2">
    <name type="scientific">Petrolisthes cinctipes</name>
    <name type="common">Flat porcelain crab</name>
    <dbReference type="NCBI Taxonomy" id="88211"/>
    <lineage>
        <taxon>Eukaryota</taxon>
        <taxon>Metazoa</taxon>
        <taxon>Ecdysozoa</taxon>
        <taxon>Arthropoda</taxon>
        <taxon>Crustacea</taxon>
        <taxon>Multicrustacea</taxon>
        <taxon>Malacostraca</taxon>
        <taxon>Eumalacostraca</taxon>
        <taxon>Eucarida</taxon>
        <taxon>Decapoda</taxon>
        <taxon>Pleocyemata</taxon>
        <taxon>Anomura</taxon>
        <taxon>Galatheoidea</taxon>
        <taxon>Porcellanidae</taxon>
        <taxon>Petrolisthes</taxon>
    </lineage>
</organism>
<gene>
    <name evidence="1" type="ORF">Pcinc_032897</name>
</gene>
<dbReference type="Proteomes" id="UP001286313">
    <property type="component" value="Unassembled WGS sequence"/>
</dbReference>
<sequence>MNIYEKNFRLLAPCRWPPFLDFLSSVMEGGGRTSFRLKQCRGSPFIHLTTIPTITPPPLQQTLYYSSHHHPHNITTTKNTILLFSPSSSQHHHS</sequence>
<dbReference type="AlphaFoldDB" id="A0AAE1JZW3"/>
<name>A0AAE1JZW3_PETCI</name>
<reference evidence="1" key="1">
    <citation type="submission" date="2023-10" db="EMBL/GenBank/DDBJ databases">
        <title>Genome assemblies of two species of porcelain crab, Petrolisthes cinctipes and Petrolisthes manimaculis (Anomura: Porcellanidae).</title>
        <authorList>
            <person name="Angst P."/>
        </authorList>
    </citation>
    <scope>NUCLEOTIDE SEQUENCE</scope>
    <source>
        <strain evidence="1">PB745_01</strain>
        <tissue evidence="1">Gill</tissue>
    </source>
</reference>
<protein>
    <submittedName>
        <fullName evidence="1">Uncharacterized protein</fullName>
    </submittedName>
</protein>
<comment type="caution">
    <text evidence="1">The sequence shown here is derived from an EMBL/GenBank/DDBJ whole genome shotgun (WGS) entry which is preliminary data.</text>
</comment>
<accession>A0AAE1JZW3</accession>
<evidence type="ECO:0000313" key="1">
    <source>
        <dbReference type="EMBL" id="KAK3861097.1"/>
    </source>
</evidence>
<evidence type="ECO:0000313" key="2">
    <source>
        <dbReference type="Proteomes" id="UP001286313"/>
    </source>
</evidence>
<keyword evidence="2" id="KW-1185">Reference proteome</keyword>
<dbReference type="EMBL" id="JAWQEG010004561">
    <property type="protein sequence ID" value="KAK3861097.1"/>
    <property type="molecule type" value="Genomic_DNA"/>
</dbReference>